<dbReference type="Proteomes" id="UP000598467">
    <property type="component" value="Unassembled WGS sequence"/>
</dbReference>
<feature type="transmembrane region" description="Helical" evidence="8">
    <location>
        <begin position="220"/>
        <end position="241"/>
    </location>
</feature>
<dbReference type="RefSeq" id="WP_190291283.1">
    <property type="nucleotide sequence ID" value="NZ_JABFCZ010000010.1"/>
</dbReference>
<dbReference type="SUPFAM" id="SSF103481">
    <property type="entry name" value="Multidrug resistance efflux transporter EmrE"/>
    <property type="match status" value="1"/>
</dbReference>
<feature type="transmembrane region" description="Helical" evidence="8">
    <location>
        <begin position="158"/>
        <end position="175"/>
    </location>
</feature>
<evidence type="ECO:0000256" key="5">
    <source>
        <dbReference type="ARBA" id="ARBA00022692"/>
    </source>
</evidence>
<evidence type="ECO:0000256" key="7">
    <source>
        <dbReference type="ARBA" id="ARBA00023136"/>
    </source>
</evidence>
<evidence type="ECO:0000256" key="2">
    <source>
        <dbReference type="ARBA" id="ARBA00007362"/>
    </source>
</evidence>
<evidence type="ECO:0000313" key="10">
    <source>
        <dbReference type="EMBL" id="MBD1546609.1"/>
    </source>
</evidence>
<feature type="transmembrane region" description="Helical" evidence="8">
    <location>
        <begin position="47"/>
        <end position="68"/>
    </location>
</feature>
<accession>A0A926S9A9</accession>
<feature type="transmembrane region" description="Helical" evidence="8">
    <location>
        <begin position="248"/>
        <end position="269"/>
    </location>
</feature>
<dbReference type="Pfam" id="PF00892">
    <property type="entry name" value="EamA"/>
    <property type="match status" value="1"/>
</dbReference>
<feature type="transmembrane region" description="Helical" evidence="8">
    <location>
        <begin position="275"/>
        <end position="293"/>
    </location>
</feature>
<dbReference type="NCBIfam" id="TIGR00688">
    <property type="entry name" value="rarD"/>
    <property type="match status" value="1"/>
</dbReference>
<dbReference type="GO" id="GO:0005886">
    <property type="term" value="C:plasma membrane"/>
    <property type="evidence" value="ECO:0007669"/>
    <property type="project" value="UniProtKB-SubCell"/>
</dbReference>
<gene>
    <name evidence="10" type="primary">rarD</name>
    <name evidence="10" type="ORF">HK439_10065</name>
</gene>
<feature type="domain" description="EamA" evidence="9">
    <location>
        <begin position="16"/>
        <end position="150"/>
    </location>
</feature>
<feature type="transmembrane region" description="Helical" evidence="8">
    <location>
        <begin position="16"/>
        <end position="35"/>
    </location>
</feature>
<protein>
    <submittedName>
        <fullName evidence="10">EamA family transporter RarD</fullName>
    </submittedName>
</protein>
<feature type="transmembrane region" description="Helical" evidence="8">
    <location>
        <begin position="107"/>
        <end position="128"/>
    </location>
</feature>
<dbReference type="EMBL" id="JABFCZ010000010">
    <property type="protein sequence ID" value="MBD1546609.1"/>
    <property type="molecule type" value="Genomic_DNA"/>
</dbReference>
<proteinExistence type="inferred from homology"/>
<keyword evidence="5 8" id="KW-0812">Transmembrane</keyword>
<comment type="subcellular location">
    <subcellularLocation>
        <location evidence="1">Cell membrane</location>
        <topology evidence="1">Multi-pass membrane protein</topology>
    </subcellularLocation>
</comment>
<dbReference type="InterPro" id="IPR004626">
    <property type="entry name" value="RarD"/>
</dbReference>
<dbReference type="AlphaFoldDB" id="A0A926S9A9"/>
<dbReference type="PANTHER" id="PTHR22911">
    <property type="entry name" value="ACYL-MALONYL CONDENSING ENZYME-RELATED"/>
    <property type="match status" value="1"/>
</dbReference>
<dbReference type="InterPro" id="IPR037185">
    <property type="entry name" value="EmrE-like"/>
</dbReference>
<comment type="similarity">
    <text evidence="2">Belongs to the EamA transporter family.</text>
</comment>
<dbReference type="PANTHER" id="PTHR22911:SF137">
    <property type="entry name" value="SOLUTE CARRIER FAMILY 35 MEMBER G2-RELATED"/>
    <property type="match status" value="1"/>
</dbReference>
<evidence type="ECO:0000256" key="4">
    <source>
        <dbReference type="ARBA" id="ARBA00022475"/>
    </source>
</evidence>
<name>A0A926S9A9_9HYPH</name>
<organism evidence="10 11">
    <name type="scientific">Roseibium aggregatum</name>
    <dbReference type="NCBI Taxonomy" id="187304"/>
    <lineage>
        <taxon>Bacteria</taxon>
        <taxon>Pseudomonadati</taxon>
        <taxon>Pseudomonadota</taxon>
        <taxon>Alphaproteobacteria</taxon>
        <taxon>Hyphomicrobiales</taxon>
        <taxon>Stappiaceae</taxon>
        <taxon>Roseibium</taxon>
    </lineage>
</organism>
<evidence type="ECO:0000256" key="6">
    <source>
        <dbReference type="ARBA" id="ARBA00022989"/>
    </source>
</evidence>
<feature type="transmembrane region" description="Helical" evidence="8">
    <location>
        <begin position="187"/>
        <end position="208"/>
    </location>
</feature>
<feature type="transmembrane region" description="Helical" evidence="8">
    <location>
        <begin position="80"/>
        <end position="101"/>
    </location>
</feature>
<dbReference type="InterPro" id="IPR000620">
    <property type="entry name" value="EamA_dom"/>
</dbReference>
<evidence type="ECO:0000313" key="11">
    <source>
        <dbReference type="Proteomes" id="UP000598467"/>
    </source>
</evidence>
<keyword evidence="6 8" id="KW-1133">Transmembrane helix</keyword>
<keyword evidence="7 8" id="KW-0472">Membrane</keyword>
<evidence type="ECO:0000256" key="8">
    <source>
        <dbReference type="SAM" id="Phobius"/>
    </source>
</evidence>
<keyword evidence="3" id="KW-0813">Transport</keyword>
<comment type="caution">
    <text evidence="10">The sequence shown here is derived from an EMBL/GenBank/DDBJ whole genome shotgun (WGS) entry which is preliminary data.</text>
</comment>
<evidence type="ECO:0000256" key="3">
    <source>
        <dbReference type="ARBA" id="ARBA00022448"/>
    </source>
</evidence>
<sequence length="310" mass="33386">MTQAASAGSAPDETRTGILFALGAYGLWGILPGYFKLVDTVAPEVVVAQRIVWSVLFVGAFLMVMRRTREVGEIARDPRLVGLLCVSAGLIAVNWLVFVWAVEHEKVLDVSLGYFINPLVSILVGLVVLREKLSLLQGVAVGLAAAGVALQAVLLGGLPWVSLYLAFSFAGYGYIRKITPVRATPGLWMETVLLLPIAGGYLLLQVASGADILRLGTPSVFLALAGLGIVTALPLILFSAAARRLPMVLIGLMQYIAPSLHFVTAVFIWNEPLHPATLTTFGFIWCALAVFSFDSWKRWKANVRHTAKSA</sequence>
<feature type="transmembrane region" description="Helical" evidence="8">
    <location>
        <begin position="135"/>
        <end position="152"/>
    </location>
</feature>
<evidence type="ECO:0000256" key="1">
    <source>
        <dbReference type="ARBA" id="ARBA00004651"/>
    </source>
</evidence>
<keyword evidence="4" id="KW-1003">Cell membrane</keyword>
<evidence type="ECO:0000259" key="9">
    <source>
        <dbReference type="Pfam" id="PF00892"/>
    </source>
</evidence>
<reference evidence="10" key="1">
    <citation type="submission" date="2020-05" db="EMBL/GenBank/DDBJ databases">
        <title>Identification of trans-AT polyketide cluster in two marine bacteria, producers of a novel glutaramide-containing polyketide sesbanimide D and analogs.</title>
        <authorList>
            <person name="Kacar D."/>
            <person name="Rodriguez P."/>
            <person name="Canedo L."/>
            <person name="Gonzalez E."/>
            <person name="Galan B."/>
            <person name="De La Calle F."/>
            <person name="Garcia J.L."/>
        </authorList>
    </citation>
    <scope>NUCLEOTIDE SEQUENCE</scope>
    <source>
        <strain evidence="10">PHM038</strain>
    </source>
</reference>